<keyword evidence="2" id="KW-1185">Reference proteome</keyword>
<accession>V4RJ78</accession>
<dbReference type="EMBL" id="AWXZ01000039">
    <property type="protein sequence ID" value="ESR23325.1"/>
    <property type="molecule type" value="Genomic_DNA"/>
</dbReference>
<reference evidence="1 2" key="1">
    <citation type="journal article" date="2014" name="Genome Announc.">
        <title>Draft Genome Sequence of Lutibaculum baratangense Strain AMV1T, Isolated from a Mud Volcano in Andamans, India.</title>
        <authorList>
            <person name="Singh A."/>
            <person name="Sreenivas A."/>
            <person name="Sathyanarayana Reddy G."/>
            <person name="Pinnaka A.K."/>
            <person name="Shivaji S."/>
        </authorList>
    </citation>
    <scope>NUCLEOTIDE SEQUENCE [LARGE SCALE GENOMIC DNA]</scope>
    <source>
        <strain evidence="1 2">AMV1</strain>
    </source>
</reference>
<evidence type="ECO:0000313" key="1">
    <source>
        <dbReference type="EMBL" id="ESR23325.1"/>
    </source>
</evidence>
<sequence>MQAIAEAIGQLPVHVYERGEDGAWHAAFGKSIHELAV</sequence>
<dbReference type="Proteomes" id="UP000017819">
    <property type="component" value="Unassembled WGS sequence"/>
</dbReference>
<gene>
    <name evidence="1" type="ORF">N177_3393</name>
</gene>
<evidence type="ECO:0000313" key="2">
    <source>
        <dbReference type="Proteomes" id="UP000017819"/>
    </source>
</evidence>
<proteinExistence type="predicted"/>
<dbReference type="STRING" id="631454.N177_3393"/>
<comment type="caution">
    <text evidence="1">The sequence shown here is derived from an EMBL/GenBank/DDBJ whole genome shotgun (WGS) entry which is preliminary data.</text>
</comment>
<organism evidence="1 2">
    <name type="scientific">Lutibaculum baratangense AMV1</name>
    <dbReference type="NCBI Taxonomy" id="631454"/>
    <lineage>
        <taxon>Bacteria</taxon>
        <taxon>Pseudomonadati</taxon>
        <taxon>Pseudomonadota</taxon>
        <taxon>Alphaproteobacteria</taxon>
        <taxon>Hyphomicrobiales</taxon>
        <taxon>Tepidamorphaceae</taxon>
        <taxon>Lutibaculum</taxon>
    </lineage>
</organism>
<dbReference type="AlphaFoldDB" id="V4RJ78"/>
<name>V4RJ78_9HYPH</name>
<protein>
    <submittedName>
        <fullName evidence="1">Uncharacterized protein</fullName>
    </submittedName>
</protein>